<dbReference type="Gene3D" id="1.20.1280.290">
    <property type="match status" value="1"/>
</dbReference>
<sequence length="105" mass="11536">MNVETMLGLVAGATTSIAVVPQVARAYRTKRVHDISIWQPVILVCGMILWLAYGVIIGDIPLIVANSFSIACNGILIAMKFLYRGDDNAVNRDYALRQTTQPEDL</sequence>
<comment type="subcellular location">
    <subcellularLocation>
        <location evidence="1">Membrane</location>
        <topology evidence="1">Multi-pass membrane protein</topology>
    </subcellularLocation>
</comment>
<dbReference type="RefSeq" id="WP_207162705.1">
    <property type="nucleotide sequence ID" value="NZ_CP071382.1"/>
</dbReference>
<keyword evidence="4 5" id="KW-0472">Membrane</keyword>
<evidence type="ECO:0000256" key="1">
    <source>
        <dbReference type="ARBA" id="ARBA00004141"/>
    </source>
</evidence>
<protein>
    <submittedName>
        <fullName evidence="6">SemiSWEET transporter</fullName>
    </submittedName>
</protein>
<keyword evidence="2 5" id="KW-0812">Transmembrane</keyword>
<evidence type="ECO:0000256" key="2">
    <source>
        <dbReference type="ARBA" id="ARBA00022692"/>
    </source>
</evidence>
<dbReference type="Proteomes" id="UP000663651">
    <property type="component" value="Chromosome"/>
</dbReference>
<feature type="transmembrane region" description="Helical" evidence="5">
    <location>
        <begin position="63"/>
        <end position="83"/>
    </location>
</feature>
<evidence type="ECO:0000256" key="4">
    <source>
        <dbReference type="ARBA" id="ARBA00023136"/>
    </source>
</evidence>
<keyword evidence="3 5" id="KW-1133">Transmembrane helix</keyword>
<evidence type="ECO:0000313" key="7">
    <source>
        <dbReference type="Proteomes" id="UP000663651"/>
    </source>
</evidence>
<reference evidence="6 7" key="1">
    <citation type="submission" date="2021-03" db="EMBL/GenBank/DDBJ databases">
        <title>Geobacter metallireducens gen. nov. sp. nov., a microorganism capable of coupling the complete oxidation of organic compounds to the reduction of iron and other metals.</title>
        <authorList>
            <person name="Li Y."/>
        </authorList>
    </citation>
    <scope>NUCLEOTIDE SEQUENCE [LARGE SCALE GENOMIC DNA]</scope>
    <source>
        <strain evidence="6 7">Jerry-YX</strain>
    </source>
</reference>
<evidence type="ECO:0000256" key="5">
    <source>
        <dbReference type="SAM" id="Phobius"/>
    </source>
</evidence>
<dbReference type="InterPro" id="IPR047662">
    <property type="entry name" value="SemiSWEET"/>
</dbReference>
<dbReference type="InterPro" id="IPR006603">
    <property type="entry name" value="PQ-loop_rpt"/>
</dbReference>
<evidence type="ECO:0000313" key="6">
    <source>
        <dbReference type="EMBL" id="QSV44891.1"/>
    </source>
</evidence>
<dbReference type="Pfam" id="PF04193">
    <property type="entry name" value="PQ-loop"/>
    <property type="match status" value="1"/>
</dbReference>
<proteinExistence type="predicted"/>
<gene>
    <name evidence="6" type="ORF">JZM60_12110</name>
</gene>
<organism evidence="6 7">
    <name type="scientific">Geobacter benzoatilyticus</name>
    <dbReference type="NCBI Taxonomy" id="2815309"/>
    <lineage>
        <taxon>Bacteria</taxon>
        <taxon>Pseudomonadati</taxon>
        <taxon>Thermodesulfobacteriota</taxon>
        <taxon>Desulfuromonadia</taxon>
        <taxon>Geobacterales</taxon>
        <taxon>Geobacteraceae</taxon>
        <taxon>Geobacter</taxon>
    </lineage>
</organism>
<dbReference type="EMBL" id="CP071382">
    <property type="protein sequence ID" value="QSV44891.1"/>
    <property type="molecule type" value="Genomic_DNA"/>
</dbReference>
<name>A0ABX7Q0G9_9BACT</name>
<accession>A0ABX7Q0G9</accession>
<evidence type="ECO:0000256" key="3">
    <source>
        <dbReference type="ARBA" id="ARBA00022989"/>
    </source>
</evidence>
<keyword evidence="7" id="KW-1185">Reference proteome</keyword>
<feature type="transmembrane region" description="Helical" evidence="5">
    <location>
        <begin position="36"/>
        <end position="56"/>
    </location>
</feature>
<dbReference type="NCBIfam" id="NF037968">
    <property type="entry name" value="SemiSWEET_2"/>
    <property type="match status" value="1"/>
</dbReference>